<dbReference type="SMART" id="SM00487">
    <property type="entry name" value="DEXDc"/>
    <property type="match status" value="1"/>
</dbReference>
<evidence type="ECO:0000256" key="5">
    <source>
        <dbReference type="ARBA" id="ARBA00022806"/>
    </source>
</evidence>
<dbReference type="STRING" id="6198.A0A074ZK15"/>
<keyword evidence="4" id="KW-0378">Hydrolase</keyword>
<dbReference type="InterPro" id="IPR007502">
    <property type="entry name" value="Helicase-assoc_dom"/>
</dbReference>
<evidence type="ECO:0000259" key="10">
    <source>
        <dbReference type="PROSITE" id="PS51194"/>
    </source>
</evidence>
<dbReference type="PROSITE" id="PS00690">
    <property type="entry name" value="DEAH_ATP_HELICASE"/>
    <property type="match status" value="1"/>
</dbReference>
<dbReference type="GO" id="GO:0005730">
    <property type="term" value="C:nucleolus"/>
    <property type="evidence" value="ECO:0007669"/>
    <property type="project" value="TreeGrafter"/>
</dbReference>
<evidence type="ECO:0000256" key="7">
    <source>
        <dbReference type="ARBA" id="ARBA00047984"/>
    </source>
</evidence>
<keyword evidence="5" id="KW-0347">Helicase</keyword>
<dbReference type="Pfam" id="PF00271">
    <property type="entry name" value="Helicase_C"/>
    <property type="match status" value="1"/>
</dbReference>
<evidence type="ECO:0000256" key="6">
    <source>
        <dbReference type="ARBA" id="ARBA00022840"/>
    </source>
</evidence>
<accession>A0A074ZK15</accession>
<dbReference type="EC" id="3.6.4.13" evidence="2"/>
<dbReference type="GO" id="GO:0005524">
    <property type="term" value="F:ATP binding"/>
    <property type="evidence" value="ECO:0007669"/>
    <property type="project" value="UniProtKB-KW"/>
</dbReference>
<keyword evidence="12" id="KW-1185">Reference proteome</keyword>
<dbReference type="Pfam" id="PF00270">
    <property type="entry name" value="DEAD"/>
    <property type="match status" value="1"/>
</dbReference>
<dbReference type="PANTHER" id="PTHR18934">
    <property type="entry name" value="ATP-DEPENDENT RNA HELICASE"/>
    <property type="match status" value="1"/>
</dbReference>
<dbReference type="InterPro" id="IPR014001">
    <property type="entry name" value="Helicase_ATP-bd"/>
</dbReference>
<proteinExistence type="inferred from homology"/>
<dbReference type="PROSITE" id="PS51194">
    <property type="entry name" value="HELICASE_CTER"/>
    <property type="match status" value="1"/>
</dbReference>
<dbReference type="KEGG" id="ovi:T265_06596"/>
<comment type="catalytic activity">
    <reaction evidence="7">
        <text>ATP + H2O = ADP + phosphate + H(+)</text>
        <dbReference type="Rhea" id="RHEA:13065"/>
        <dbReference type="ChEBI" id="CHEBI:15377"/>
        <dbReference type="ChEBI" id="CHEBI:15378"/>
        <dbReference type="ChEBI" id="CHEBI:30616"/>
        <dbReference type="ChEBI" id="CHEBI:43474"/>
        <dbReference type="ChEBI" id="CHEBI:456216"/>
        <dbReference type="EC" id="3.6.4.13"/>
    </reaction>
</comment>
<evidence type="ECO:0000256" key="8">
    <source>
        <dbReference type="SAM" id="MobiDB-lite"/>
    </source>
</evidence>
<dbReference type="FunFam" id="3.40.50.300:FF:000637">
    <property type="entry name" value="ATP-dependent RNA helicase DHX37/DHR1"/>
    <property type="match status" value="1"/>
</dbReference>
<dbReference type="Gene3D" id="1.20.120.1080">
    <property type="match status" value="1"/>
</dbReference>
<feature type="region of interest" description="Disordered" evidence="8">
    <location>
        <begin position="537"/>
        <end position="576"/>
    </location>
</feature>
<evidence type="ECO:0000313" key="11">
    <source>
        <dbReference type="EMBL" id="KER26117.1"/>
    </source>
</evidence>
<evidence type="ECO:0000313" key="12">
    <source>
        <dbReference type="Proteomes" id="UP000054324"/>
    </source>
</evidence>
<organism evidence="11 12">
    <name type="scientific">Opisthorchis viverrini</name>
    <name type="common">Southeast Asian liver fluke</name>
    <dbReference type="NCBI Taxonomy" id="6198"/>
    <lineage>
        <taxon>Eukaryota</taxon>
        <taxon>Metazoa</taxon>
        <taxon>Spiralia</taxon>
        <taxon>Lophotrochozoa</taxon>
        <taxon>Platyhelminthes</taxon>
        <taxon>Trematoda</taxon>
        <taxon>Digenea</taxon>
        <taxon>Opisthorchiida</taxon>
        <taxon>Opisthorchiata</taxon>
        <taxon>Opisthorchiidae</taxon>
        <taxon>Opisthorchis</taxon>
    </lineage>
</organism>
<dbReference type="CTD" id="20320775"/>
<dbReference type="PROSITE" id="PS51192">
    <property type="entry name" value="HELICASE_ATP_BIND_1"/>
    <property type="match status" value="1"/>
</dbReference>
<dbReference type="SUPFAM" id="SSF52540">
    <property type="entry name" value="P-loop containing nucleoside triphosphate hydrolases"/>
    <property type="match status" value="1"/>
</dbReference>
<dbReference type="OrthoDB" id="10025033at2759"/>
<dbReference type="InterPro" id="IPR002464">
    <property type="entry name" value="DNA/RNA_helicase_DEAH_CS"/>
</dbReference>
<dbReference type="Proteomes" id="UP000054324">
    <property type="component" value="Unassembled WGS sequence"/>
</dbReference>
<name>A0A074ZK15_OPIVI</name>
<dbReference type="GO" id="GO:0003724">
    <property type="term" value="F:RNA helicase activity"/>
    <property type="evidence" value="ECO:0007669"/>
    <property type="project" value="UniProtKB-EC"/>
</dbReference>
<gene>
    <name evidence="11" type="ORF">T265_06596</name>
</gene>
<dbReference type="PANTHER" id="PTHR18934:SF99">
    <property type="entry name" value="ATP-DEPENDENT RNA HELICASE DHX37-RELATED"/>
    <property type="match status" value="1"/>
</dbReference>
<dbReference type="SMART" id="SM00847">
    <property type="entry name" value="HA2"/>
    <property type="match status" value="1"/>
</dbReference>
<dbReference type="InterPro" id="IPR011545">
    <property type="entry name" value="DEAD/DEAH_box_helicase_dom"/>
</dbReference>
<feature type="compositionally biased region" description="Basic and acidic residues" evidence="8">
    <location>
        <begin position="1114"/>
        <end position="1123"/>
    </location>
</feature>
<feature type="domain" description="Helicase C-terminal" evidence="10">
    <location>
        <begin position="569"/>
        <end position="727"/>
    </location>
</feature>
<dbReference type="GO" id="GO:0016787">
    <property type="term" value="F:hydrolase activity"/>
    <property type="evidence" value="ECO:0007669"/>
    <property type="project" value="UniProtKB-KW"/>
</dbReference>
<feature type="compositionally biased region" description="Polar residues" evidence="8">
    <location>
        <begin position="157"/>
        <end position="168"/>
    </location>
</feature>
<feature type="compositionally biased region" description="Basic and acidic residues" evidence="8">
    <location>
        <begin position="80"/>
        <end position="91"/>
    </location>
</feature>
<dbReference type="EMBL" id="KL596756">
    <property type="protein sequence ID" value="KER26117.1"/>
    <property type="molecule type" value="Genomic_DNA"/>
</dbReference>
<evidence type="ECO:0000256" key="2">
    <source>
        <dbReference type="ARBA" id="ARBA00012552"/>
    </source>
</evidence>
<feature type="compositionally biased region" description="Basic residues" evidence="8">
    <location>
        <begin position="109"/>
        <end position="122"/>
    </location>
</feature>
<dbReference type="GO" id="GO:0000462">
    <property type="term" value="P:maturation of SSU-rRNA from tricistronic rRNA transcript (SSU-rRNA, 5.8S rRNA, LSU-rRNA)"/>
    <property type="evidence" value="ECO:0007669"/>
    <property type="project" value="TreeGrafter"/>
</dbReference>
<feature type="region of interest" description="Disordered" evidence="8">
    <location>
        <begin position="1106"/>
        <end position="1153"/>
    </location>
</feature>
<dbReference type="InterPro" id="IPR027417">
    <property type="entry name" value="P-loop_NTPase"/>
</dbReference>
<dbReference type="Gene3D" id="3.40.50.300">
    <property type="entry name" value="P-loop containing nucleotide triphosphate hydrolases"/>
    <property type="match status" value="3"/>
</dbReference>
<dbReference type="InterPro" id="IPR001650">
    <property type="entry name" value="Helicase_C-like"/>
</dbReference>
<dbReference type="GeneID" id="20320775"/>
<evidence type="ECO:0000256" key="4">
    <source>
        <dbReference type="ARBA" id="ARBA00022801"/>
    </source>
</evidence>
<dbReference type="SMART" id="SM00490">
    <property type="entry name" value="HELICc"/>
    <property type="match status" value="1"/>
</dbReference>
<protein>
    <recommendedName>
        <fullName evidence="2">RNA helicase</fullName>
        <ecNumber evidence="2">3.6.4.13</ecNumber>
    </recommendedName>
</protein>
<dbReference type="Pfam" id="PF21010">
    <property type="entry name" value="HA2_C"/>
    <property type="match status" value="1"/>
</dbReference>
<dbReference type="CDD" id="cd18791">
    <property type="entry name" value="SF2_C_RHA"/>
    <property type="match status" value="1"/>
</dbReference>
<dbReference type="SMART" id="SM00382">
    <property type="entry name" value="AAA"/>
    <property type="match status" value="1"/>
</dbReference>
<feature type="compositionally biased region" description="Polar residues" evidence="8">
    <location>
        <begin position="1124"/>
        <end position="1134"/>
    </location>
</feature>
<reference evidence="11 12" key="1">
    <citation type="submission" date="2013-11" db="EMBL/GenBank/DDBJ databases">
        <title>Opisthorchis viverrini - life in the bile duct.</title>
        <authorList>
            <person name="Young N.D."/>
            <person name="Nagarajan N."/>
            <person name="Lin S.J."/>
            <person name="Korhonen P.K."/>
            <person name="Jex A.R."/>
            <person name="Hall R.S."/>
            <person name="Safavi-Hemami H."/>
            <person name="Kaewkong W."/>
            <person name="Bertrand D."/>
            <person name="Gao S."/>
            <person name="Seet Q."/>
            <person name="Wongkham S."/>
            <person name="Teh B.T."/>
            <person name="Wongkham C."/>
            <person name="Intapan P.M."/>
            <person name="Maleewong W."/>
            <person name="Yang X."/>
            <person name="Hu M."/>
            <person name="Wang Z."/>
            <person name="Hofmann A."/>
            <person name="Sternberg P.W."/>
            <person name="Tan P."/>
            <person name="Wang J."/>
            <person name="Gasser R.B."/>
        </authorList>
    </citation>
    <scope>NUCLEOTIDE SEQUENCE [LARGE SCALE GENOMIC DNA]</scope>
</reference>
<keyword evidence="6" id="KW-0067">ATP-binding</keyword>
<dbReference type="GO" id="GO:0003723">
    <property type="term" value="F:RNA binding"/>
    <property type="evidence" value="ECO:0007669"/>
    <property type="project" value="TreeGrafter"/>
</dbReference>
<feature type="domain" description="Helicase ATP-binding" evidence="9">
    <location>
        <begin position="228"/>
        <end position="406"/>
    </location>
</feature>
<comment type="similarity">
    <text evidence="1">Belongs to the DEAD box helicase family. DEAH subfamily.</text>
</comment>
<dbReference type="RefSeq" id="XP_009170163.1">
    <property type="nucleotide sequence ID" value="XM_009171899.1"/>
</dbReference>
<feature type="region of interest" description="Disordered" evidence="8">
    <location>
        <begin position="80"/>
        <end position="171"/>
    </location>
</feature>
<dbReference type="InterPro" id="IPR003593">
    <property type="entry name" value="AAA+_ATPase"/>
</dbReference>
<sequence length="1332" mass="147815">MAQEMEKAFTAGKSRALFQLIRSTGQKKAGVKRFEVLVMLTLGSPTNSDVVDIEFSYDPTQYDPSNPLVLPAKLNKESDSKVKSLKRRDEVQSQILSKKKRKELERKLAQKQKKLSFKKGKSWKGIPTPVSDESRSTDDYSTDEESNHSGKMDVSLPSVSQETASSPAVLTGPVAEQSCLKTTPEPPVPTEAPQETPKPARYVLVSRTPDVVAARLTLPIIADEATIMEAISQNDCIIICGATGCGKTTQVPQFLYEAGYSKDGYMIGITEPRRVAAISMSKRVGEELNLSSGQVSYHIRYEKTVVKGTEIKFMTDGVLLQEVKQDFELSRYSVIIVDEAHERSIYTDVLLGLLSLILRLRRRRHAEGTPTRGTVLPPLKLIIMSATLRVSDFSENIRLFPASPNGPPPVIQVESRQFPVTCHFAKVTQPDYLKAAFRKVVQIHENAPAGGILVFLTGQREVLTLCSWLSRAFPATATANVISREAKRRRKNKKAYQQSEDLDSLANVNESTSELNSTVSRINLDNFDIIPMDEETELGSVRHVSENPSKPSSRTSEKAEPPEDTGNQQVDSDLEEIEDDDDVLQEISTSRKNITAVPIRALPLYSLLSPERQQLVFETPPEGHRLVVVATNVAETSLTIPNIRFVVDSGKVKTKVYDPATGASSFEIVWISQASAEQRAGRAGRVAPGQCYRLYSSQVFSSMNQFAVPDILTRPIDEVVLMLKYHFNCLSYHDIVDVFKVGSHPIKSYLGSTPLSRFPLPTSPSATAIEFAEHRLISLGALQATHTQHGTTTLNTITRAGRWMARLPLPARFARMLLFANQHQLMPYAVVLVAALSVPDLYVNPSPEQSSEANESVKSVAEQFQTNFAQQFVRRREDLYFGDLAVLLGTVCCLERYSAQLNGLAPSEEGVFEACGGTKRVSQDPDGALKFLVERCGVRWNAYKEVRQLRRQLTDILNANIPDLCLTLDLVLPRPTGDQINQLRQLFLVGSPCHVASKFDVPVDGLPAKDRRRLRYAYKVPGVSGPVFIESSSPLARENCPFIAFLELHRTSKPFLRSRVMTTDMRSHSFQHSILAVCAVDPQWIPFLAPHNYKVEGVVLSDELSPASGSFSSDRTKQADTDPARTNTDVSSDTEPLEPAKMQRSPKLPTPRYDADHDVVVTGAKRVCYLGTCASELEGDNGELELPNFSMLVPINSLACARFLGSEEAFTWSVRWFARALLEGHVFSEFLTWFPQRIKQNLTPTLVTISWGLVRPEVRKLVSSLASAKVDNRRNLLAKWRTEPLWSIGDQAAASQLLDVSKEPYNGFTTSYGTAAGRQDPARLASLQDSWV</sequence>
<evidence type="ECO:0000256" key="1">
    <source>
        <dbReference type="ARBA" id="ARBA00008792"/>
    </source>
</evidence>
<evidence type="ECO:0000259" key="9">
    <source>
        <dbReference type="PROSITE" id="PS51192"/>
    </source>
</evidence>
<evidence type="ECO:0000256" key="3">
    <source>
        <dbReference type="ARBA" id="ARBA00022741"/>
    </source>
</evidence>
<keyword evidence="3" id="KW-0547">Nucleotide-binding</keyword>